<accession>A0A0D1UYN4</accession>
<dbReference type="GeneID" id="42308496"/>
<proteinExistence type="predicted"/>
<name>A0A0D1UYN4_ANEMI</name>
<evidence type="ECO:0000313" key="2">
    <source>
        <dbReference type="EMBL" id="SDI11914.1"/>
    </source>
</evidence>
<dbReference type="STRING" id="47500.AF333_25570"/>
<dbReference type="AlphaFoldDB" id="A0A0D1UYN4"/>
<dbReference type="Proteomes" id="UP000037269">
    <property type="component" value="Unassembled WGS sequence"/>
</dbReference>
<protein>
    <submittedName>
        <fullName evidence="1">Uncharacterized protein</fullName>
    </submittedName>
</protein>
<evidence type="ECO:0000313" key="1">
    <source>
        <dbReference type="EMBL" id="KON98300.1"/>
    </source>
</evidence>
<reference evidence="1 3" key="1">
    <citation type="submission" date="2015-07" db="EMBL/GenBank/DDBJ databases">
        <title>Fjat-14205 dsm 2895.</title>
        <authorList>
            <person name="Liu B."/>
            <person name="Wang J."/>
            <person name="Zhu Y."/>
            <person name="Liu G."/>
            <person name="Chen Q."/>
            <person name="Chen Z."/>
            <person name="Lan J."/>
            <person name="Che J."/>
            <person name="Ge C."/>
            <person name="Shi H."/>
            <person name="Pan Z."/>
            <person name="Liu X."/>
        </authorList>
    </citation>
    <scope>NUCLEOTIDE SEQUENCE [LARGE SCALE GENOMIC DNA]</scope>
    <source>
        <strain evidence="1 3">DSM 2895</strain>
    </source>
</reference>
<reference evidence="2 4" key="2">
    <citation type="submission" date="2016-10" db="EMBL/GenBank/DDBJ databases">
        <authorList>
            <person name="de Groot N.N."/>
        </authorList>
    </citation>
    <scope>NUCLEOTIDE SEQUENCE [LARGE SCALE GENOMIC DNA]</scope>
    <source>
        <strain evidence="2 4">DSM 2895</strain>
    </source>
</reference>
<keyword evidence="3" id="KW-1185">Reference proteome</keyword>
<dbReference type="RefSeq" id="WP_043068227.1">
    <property type="nucleotide sequence ID" value="NZ_BJOA01000224.1"/>
</dbReference>
<sequence>MNDTPLSIYTGQIFRPYAWKANFDMDFSSGCIYCDSDASLKGYAVEDEQGATAKVAICPSCQKINARY</sequence>
<organism evidence="1 3">
    <name type="scientific">Aneurinibacillus migulanus</name>
    <name type="common">Bacillus migulanus</name>
    <dbReference type="NCBI Taxonomy" id="47500"/>
    <lineage>
        <taxon>Bacteria</taxon>
        <taxon>Bacillati</taxon>
        <taxon>Bacillota</taxon>
        <taxon>Bacilli</taxon>
        <taxon>Bacillales</taxon>
        <taxon>Paenibacillaceae</taxon>
        <taxon>Aneurinibacillus group</taxon>
        <taxon>Aneurinibacillus</taxon>
    </lineage>
</organism>
<dbReference type="EMBL" id="LGUG01000004">
    <property type="protein sequence ID" value="KON98300.1"/>
    <property type="molecule type" value="Genomic_DNA"/>
</dbReference>
<dbReference type="EMBL" id="FNED01000001">
    <property type="protein sequence ID" value="SDI11914.1"/>
    <property type="molecule type" value="Genomic_DNA"/>
</dbReference>
<evidence type="ECO:0000313" key="3">
    <source>
        <dbReference type="Proteomes" id="UP000037269"/>
    </source>
</evidence>
<dbReference type="PATRIC" id="fig|47500.12.peg.1544"/>
<evidence type="ECO:0000313" key="4">
    <source>
        <dbReference type="Proteomes" id="UP000182836"/>
    </source>
</evidence>
<gene>
    <name evidence="1" type="ORF">AF333_25570</name>
    <name evidence="2" type="ORF">SAMN04487909_101607</name>
</gene>
<dbReference type="Proteomes" id="UP000182836">
    <property type="component" value="Unassembled WGS sequence"/>
</dbReference>
<dbReference type="OrthoDB" id="2974383at2"/>